<dbReference type="InterPro" id="IPR058614">
    <property type="entry name" value="Ig_SMCHD1_5th"/>
</dbReference>
<dbReference type="Pfam" id="PF13589">
    <property type="entry name" value="HATPase_c_3"/>
    <property type="match status" value="1"/>
</dbReference>
<evidence type="ECO:0000259" key="11">
    <source>
        <dbReference type="Pfam" id="PF26199"/>
    </source>
</evidence>
<dbReference type="GO" id="GO:0005694">
    <property type="term" value="C:chromosome"/>
    <property type="evidence" value="ECO:0007669"/>
    <property type="project" value="UniProtKB-SubCell"/>
</dbReference>
<dbReference type="InterPro" id="IPR036277">
    <property type="entry name" value="SMC_hinge_sf"/>
</dbReference>
<organism evidence="13 14">
    <name type="scientific">Xiphophorus couchianus</name>
    <name type="common">Monterrey platyfish</name>
    <dbReference type="NCBI Taxonomy" id="32473"/>
    <lineage>
        <taxon>Eukaryota</taxon>
        <taxon>Metazoa</taxon>
        <taxon>Chordata</taxon>
        <taxon>Craniata</taxon>
        <taxon>Vertebrata</taxon>
        <taxon>Euteleostomi</taxon>
        <taxon>Actinopterygii</taxon>
        <taxon>Neopterygii</taxon>
        <taxon>Teleostei</taxon>
        <taxon>Neoteleostei</taxon>
        <taxon>Acanthomorphata</taxon>
        <taxon>Ovalentaria</taxon>
        <taxon>Atherinomorphae</taxon>
        <taxon>Cyprinodontiformes</taxon>
        <taxon>Poeciliidae</taxon>
        <taxon>Poeciliinae</taxon>
        <taxon>Xiphophorus</taxon>
    </lineage>
</organism>
<dbReference type="InterPro" id="IPR038892">
    <property type="entry name" value="SMCHD1"/>
</dbReference>
<evidence type="ECO:0000259" key="12">
    <source>
        <dbReference type="Pfam" id="PF26201"/>
    </source>
</evidence>
<feature type="domain" description="SMCHD1 Ig-like" evidence="6">
    <location>
        <begin position="639"/>
        <end position="681"/>
    </location>
</feature>
<keyword evidence="2" id="KW-0158">Chromosome</keyword>
<dbReference type="InterPro" id="IPR010935">
    <property type="entry name" value="SMC_hinge"/>
</dbReference>
<protein>
    <submittedName>
        <fullName evidence="13">Structural maintenance of chromosomes flexible hinge domain containing 1</fullName>
    </submittedName>
</protein>
<dbReference type="PANTHER" id="PTHR22640">
    <property type="entry name" value="STRUCTURAL MAINTENANCE OF CHROMOSOMES FLEXIBLE HINGE DOMAIN-CONTAINING PROTEIN 1"/>
    <property type="match status" value="1"/>
</dbReference>
<evidence type="ECO:0000259" key="5">
    <source>
        <dbReference type="Pfam" id="PF22899"/>
    </source>
</evidence>
<dbReference type="Gene3D" id="3.30.70.1620">
    <property type="match status" value="1"/>
</dbReference>
<reference evidence="13" key="2">
    <citation type="submission" date="2025-09" db="UniProtKB">
        <authorList>
            <consortium name="Ensembl"/>
        </authorList>
    </citation>
    <scope>IDENTIFICATION</scope>
</reference>
<dbReference type="Ensembl" id="ENSXCOT00000015918.1">
    <property type="protein sequence ID" value="ENSXCOP00000015724.1"/>
    <property type="gene ID" value="ENSXCOG00000011878.1"/>
</dbReference>
<dbReference type="Gene3D" id="1.20.1060.20">
    <property type="match status" value="1"/>
</dbReference>
<dbReference type="GO" id="GO:0006302">
    <property type="term" value="P:double-strand break repair"/>
    <property type="evidence" value="ECO:0007669"/>
    <property type="project" value="InterPro"/>
</dbReference>
<dbReference type="InterPro" id="IPR058612">
    <property type="entry name" value="Ig_SMCHD1_2nd"/>
</dbReference>
<evidence type="ECO:0000313" key="14">
    <source>
        <dbReference type="Proteomes" id="UP000261380"/>
    </source>
</evidence>
<feature type="domain" description="SMC hinge" evidence="4">
    <location>
        <begin position="1391"/>
        <end position="1507"/>
    </location>
</feature>
<dbReference type="Pfam" id="PF22899">
    <property type="entry name" value="SMCHD1_S5"/>
    <property type="match status" value="1"/>
</dbReference>
<dbReference type="GO" id="GO:0005524">
    <property type="term" value="F:ATP binding"/>
    <property type="evidence" value="ECO:0007669"/>
    <property type="project" value="InterPro"/>
</dbReference>
<dbReference type="SUPFAM" id="SSF75553">
    <property type="entry name" value="Smc hinge domain"/>
    <property type="match status" value="1"/>
</dbReference>
<dbReference type="Pfam" id="PF06470">
    <property type="entry name" value="SMC_hinge"/>
    <property type="match status" value="1"/>
</dbReference>
<dbReference type="InterPro" id="IPR058616">
    <property type="entry name" value="Ig_SMCHD1_8th"/>
</dbReference>
<dbReference type="InterPro" id="IPR058617">
    <property type="entry name" value="Ig_SMCHD1_7th"/>
</dbReference>
<evidence type="ECO:0000256" key="3">
    <source>
        <dbReference type="SAM" id="MobiDB-lite"/>
    </source>
</evidence>
<feature type="domain" description="SMCHD1 Ig-like" evidence="11">
    <location>
        <begin position="1327"/>
        <end position="1371"/>
    </location>
</feature>
<dbReference type="Pfam" id="PF26201">
    <property type="entry name" value="Ig_SMCHD1_7th"/>
    <property type="match status" value="1"/>
</dbReference>
<dbReference type="Pfam" id="PF26196">
    <property type="entry name" value="Ig_SMCHD1_4th"/>
    <property type="match status" value="1"/>
</dbReference>
<dbReference type="GeneTree" id="ENSGT00390000006950"/>
<feature type="domain" description="SMCHD1 Ig-like" evidence="10">
    <location>
        <begin position="1093"/>
        <end position="1202"/>
    </location>
</feature>
<evidence type="ECO:0000256" key="2">
    <source>
        <dbReference type="ARBA" id="ARBA00022454"/>
    </source>
</evidence>
<evidence type="ECO:0000259" key="10">
    <source>
        <dbReference type="Pfam" id="PF26198"/>
    </source>
</evidence>
<dbReference type="PANTHER" id="PTHR22640:SF2">
    <property type="entry name" value="STRUCTURAL MAINTENANCE OF CHROMOSOMES FLEXIBLE HINGE DOMAIN-CONTAINING PROTEIN 1"/>
    <property type="match status" value="1"/>
</dbReference>
<dbReference type="Gene3D" id="3.30.565.10">
    <property type="entry name" value="Histidine kinase-like ATPase, C-terminal domain"/>
    <property type="match status" value="1"/>
</dbReference>
<feature type="domain" description="SMCHD1 Ig-like" evidence="9">
    <location>
        <begin position="884"/>
        <end position="974"/>
    </location>
</feature>
<evidence type="ECO:0000259" key="7">
    <source>
        <dbReference type="Pfam" id="PF26195"/>
    </source>
</evidence>
<dbReference type="InterPro" id="IPR058615">
    <property type="entry name" value="Ig_SMCHD1_6th"/>
</dbReference>
<dbReference type="STRING" id="32473.ENSXCOP00000015724"/>
<dbReference type="Proteomes" id="UP000261380">
    <property type="component" value="Unplaced"/>
</dbReference>
<dbReference type="Pfam" id="PF26194">
    <property type="entry name" value="Ig_SMCHD1_1st"/>
    <property type="match status" value="1"/>
</dbReference>
<evidence type="ECO:0000259" key="6">
    <source>
        <dbReference type="Pfam" id="PF26194"/>
    </source>
</evidence>
<dbReference type="Pfam" id="PF26198">
    <property type="entry name" value="Ig_SMCHD1_6th"/>
    <property type="match status" value="1"/>
</dbReference>
<dbReference type="SUPFAM" id="SSF55874">
    <property type="entry name" value="ATPase domain of HSP90 chaperone/DNA topoisomerase II/histidine kinase"/>
    <property type="match status" value="1"/>
</dbReference>
<dbReference type="InterPro" id="IPR055109">
    <property type="entry name" value="SMCHD1_S5"/>
</dbReference>
<name>A0A3B5M7F6_9TELE</name>
<dbReference type="InterPro" id="IPR058613">
    <property type="entry name" value="Ig_SMCHD1_4th"/>
</dbReference>
<evidence type="ECO:0000259" key="8">
    <source>
        <dbReference type="Pfam" id="PF26196"/>
    </source>
</evidence>
<feature type="domain" description="SMCHD1 Ig-like" evidence="7">
    <location>
        <begin position="687"/>
        <end position="768"/>
    </location>
</feature>
<feature type="domain" description="SMCHD1 Ig-like" evidence="8">
    <location>
        <begin position="776"/>
        <end position="875"/>
    </location>
</feature>
<accession>A0A3B5M7F6</accession>
<dbReference type="GO" id="GO:0051276">
    <property type="term" value="P:chromosome organization"/>
    <property type="evidence" value="ECO:0007669"/>
    <property type="project" value="InterPro"/>
</dbReference>
<proteinExistence type="predicted"/>
<feature type="domain" description="SMCHD1 Ig-like" evidence="12">
    <location>
        <begin position="1205"/>
        <end position="1260"/>
    </location>
</feature>
<evidence type="ECO:0000256" key="1">
    <source>
        <dbReference type="ARBA" id="ARBA00004286"/>
    </source>
</evidence>
<dbReference type="Pfam" id="PF26195">
    <property type="entry name" value="Ig_SMCHD1_2nd"/>
    <property type="match status" value="1"/>
</dbReference>
<dbReference type="InterPro" id="IPR036890">
    <property type="entry name" value="HATPase_C_sf"/>
</dbReference>
<evidence type="ECO:0000259" key="9">
    <source>
        <dbReference type="Pfam" id="PF26197"/>
    </source>
</evidence>
<dbReference type="InterPro" id="IPR058611">
    <property type="entry name" value="Ig_SMCHD1_1st"/>
</dbReference>
<evidence type="ECO:0000313" key="13">
    <source>
        <dbReference type="Ensembl" id="ENSXCOP00000015724.1"/>
    </source>
</evidence>
<keyword evidence="14" id="KW-1185">Reference proteome</keyword>
<comment type="subcellular location">
    <subcellularLocation>
        <location evidence="1">Chromosome</location>
    </subcellularLocation>
</comment>
<sequence>EDKMIQVNDCRSEKIIKKTLKTSGLDFKGFFQVEFSVPSNDSFVLTTTDRIIVDADKFEKLKDGTTLYLLRKMDQVLPASIEEEISFVPHYNTLIESGTNEYFIEGQKSLPCALAELVDNALSATAKNTEVKSIEIRLIFNKTFGKPAVIVLDNGCGMTFKQLNNWAIYRLSKFTRENGTFKSEGEGYVHPDPVPRSLNSDISFFGVGGKRAVFHMGNAVRMISRPTGSPDVHELVLSKDEFQKKEQNKEDVYRSKILHRMPGDFSHITDDEQFLHTIIAEETGKKSFTVVVITGIFQDHIDYLKNNFKEWTRELAHIYHYYIHGVNGNCKTDISQKSDNLPRIDILVSLITINLRQVKDDMQTLFINAAKDTFEFRATSPDNGIVEGVLRYHPFLYDRETYPEGPYVNQAPGEDDDNNERESGDTGQARGRRDIFECFWNGRLIPYTTIPGFGWCQKKGSRLPAECYSRFSGVLFTDGKFRVSATKLKFMELEKQLEKPDTHFTPTWDIQKEFTQWLRNCHETLDKQVKFIDYKETVTRPEVETKKKQHPWAVFSSIEQHGRRYNAGDIVKFQKAPQNIYGTVLKFFLYGEHKGDVFATGGEVEIKREPEGLYEEITKVIPIAKIDRTATDESIKKHIENERKNLGKYTLTLNAVLNDNITTVYGGRELPRYKQEFRVKEGIAESFSIKEFSSSLRVGVPFDIPLHMKDCYDHPTIPPNYKPTLQSRWVINQYFVYYNNIIYFLQNYDLKVTLPGLKHDTQTVKISLHPGNPHSLFVKSKTNPVEVENGNPVSFKIEVHDEAGNITCIPRLKVQCQIPGFPLVLKDCSAGKAELVTKPVKQKIINGEPQKLKARFEIPSQKQVAPETRELIVMPSKQISRMELFSQGEEELVLKNNEMITWRAGAVLKKLFYKLYDEAGREFPITAEIASNIQVTWGTDFNQKDLINGRLPDLQIPTHVDEEHFYQVSYQKKKNVSFCFKIVPCPDEPAELKATLPQSIVKLGETLSGDIKLELVDQYFNVTKKLTSTCGKSFSAEAKGLDKSSIDFKWKVRTQICIVAIGVRFDSGSPGPRVICFRYKDYKKNLVLEVTAGVPSQIKLVSRLEQPLQVLNGHDIPTPFLLQLCDEWGNPSPDKNMHVEIKPSPVTLKVKVLPPVDAEEKTCIKVNCVEGSIGYYALEFKGYINGKSIAGPSVNLNLLPDPNKPVRLSVDFDKNAKFFAGGKFPVFSVTVISEKGSPMTAFKRADLSMLLWEGPPSIVTVVANEPIKLEPDYQQQTPVVFYCTDIANRILVENMTLKITVSSSTLMASDLLVALHNFEFLTLFKAVFSLAIMENSPGDNGSRYILHFKPEVTNPPTSLSPFELPFHFYNDAENQQKKIQLMKKKDELTEIGELAFVADEDVARVISWLLQGDMDCVITTTTAAAQKLYEDTQGNQQVMALDSILVQQQDRPLPHIQKRQELFKPSGNPTFARKHLIYRDKQLSCDLFKNLLGDTIVMDDLFSATNYRKALVDKRIQCPTILTRTGERVSNKGKFGGAQNRAPSIDKLKVFGAPLPDSYEELKKQIGDSFSLMLQHFYSSSVGEIEKAEKDLNHHCPKWVDEMLQAKIQLNAMDEELEKINKQLGMSSICFIYLILELI</sequence>
<dbReference type="Pfam" id="PF26197">
    <property type="entry name" value="Ig_SMCHD1_5th"/>
    <property type="match status" value="1"/>
</dbReference>
<reference evidence="13" key="1">
    <citation type="submission" date="2025-08" db="UniProtKB">
        <authorList>
            <consortium name="Ensembl"/>
        </authorList>
    </citation>
    <scope>IDENTIFICATION</scope>
</reference>
<feature type="region of interest" description="Disordered" evidence="3">
    <location>
        <begin position="406"/>
        <end position="428"/>
    </location>
</feature>
<dbReference type="Pfam" id="PF26199">
    <property type="entry name" value="Ig_SMCHD1_8th"/>
    <property type="match status" value="1"/>
</dbReference>
<feature type="domain" description="SMCHD1 ribosomal S5" evidence="5">
    <location>
        <begin position="360"/>
        <end position="523"/>
    </location>
</feature>
<evidence type="ECO:0000259" key="4">
    <source>
        <dbReference type="Pfam" id="PF06470"/>
    </source>
</evidence>